<dbReference type="Pfam" id="PF00505">
    <property type="entry name" value="HMG_box"/>
    <property type="match status" value="1"/>
</dbReference>
<evidence type="ECO:0000259" key="4">
    <source>
        <dbReference type="PROSITE" id="PS50118"/>
    </source>
</evidence>
<accession>A0ABD3NS05</accession>
<dbReference type="PROSITE" id="PS50118">
    <property type="entry name" value="HMG_BOX_2"/>
    <property type="match status" value="2"/>
</dbReference>
<sequence length="462" mass="52110">MSFYKDEYKCHPCTLGGDKSGKMPNDSNHLAEQPSYLAHASHRGARWLPTNGRSVSNQSHPGYASYSVEDYLSNQASYANEDAAQVMPSLPAIGTTATRLYFPPNEEPETPHGIASKIASSDSFQSTGTNDHVNPIYRKSSYFSEAPSIAHVEGLASASGSSESSTMSAQQATGRPMPARSAFMMFSEAKRGEVVRMAEPNGKEGAVKAVARAWRSLSSSEKKYWDQMARQDKTRYNNDKKRFADTKLHGGSLVKKLRAKKHPNAPKRPMSAFLMYAQQQRKVLQAEFPDLPNADISKLLGETWRKLSDGEKLQFLMREQEERKVYRAKMSRWNNDQKLINSLKTASERRQQDNEEAYEYDERQDAEGVETVAALKYVAQPYNEPRCNQNELTPSYHSYGHVGHQQMWNGVNQDGNLQQFSYHAAGSVHQQYGQLPSQHVRSQEGDQMPKLFSYPRPDEDYP</sequence>
<keyword evidence="2" id="KW-0539">Nucleus</keyword>
<proteinExistence type="predicted"/>
<gene>
    <name evidence="5" type="ORF">ACHAWO_004912</name>
</gene>
<dbReference type="PANTHER" id="PTHR48112">
    <property type="entry name" value="HIGH MOBILITY GROUP PROTEIN DSP1"/>
    <property type="match status" value="1"/>
</dbReference>
<feature type="domain" description="HMG box" evidence="4">
    <location>
        <begin position="266"/>
        <end position="334"/>
    </location>
</feature>
<feature type="region of interest" description="Disordered" evidence="3">
    <location>
        <begin position="15"/>
        <end position="36"/>
    </location>
</feature>
<dbReference type="Gene3D" id="1.10.30.10">
    <property type="entry name" value="High mobility group box domain"/>
    <property type="match status" value="2"/>
</dbReference>
<feature type="domain" description="HMG box" evidence="4">
    <location>
        <begin position="176"/>
        <end position="244"/>
    </location>
</feature>
<dbReference type="Pfam" id="PF09011">
    <property type="entry name" value="HMG_box_2"/>
    <property type="match status" value="1"/>
</dbReference>
<reference evidence="5 6" key="1">
    <citation type="submission" date="2024-10" db="EMBL/GenBank/DDBJ databases">
        <title>Updated reference genomes for cyclostephanoid diatoms.</title>
        <authorList>
            <person name="Roberts W.R."/>
            <person name="Alverson A.J."/>
        </authorList>
    </citation>
    <scope>NUCLEOTIDE SEQUENCE [LARGE SCALE GENOMIC DNA]</scope>
    <source>
        <strain evidence="5 6">AJA010-31</strain>
    </source>
</reference>
<dbReference type="Proteomes" id="UP001530400">
    <property type="component" value="Unassembled WGS sequence"/>
</dbReference>
<dbReference type="SUPFAM" id="SSF47095">
    <property type="entry name" value="HMG-box"/>
    <property type="match status" value="2"/>
</dbReference>
<dbReference type="InterPro" id="IPR036910">
    <property type="entry name" value="HMG_box_dom_sf"/>
</dbReference>
<evidence type="ECO:0000313" key="6">
    <source>
        <dbReference type="Proteomes" id="UP001530400"/>
    </source>
</evidence>
<dbReference type="InterPro" id="IPR050342">
    <property type="entry name" value="HMGB"/>
</dbReference>
<evidence type="ECO:0000313" key="5">
    <source>
        <dbReference type="EMBL" id="KAL3778199.1"/>
    </source>
</evidence>
<dbReference type="EMBL" id="JALLPJ020000998">
    <property type="protein sequence ID" value="KAL3778199.1"/>
    <property type="molecule type" value="Genomic_DNA"/>
</dbReference>
<keyword evidence="1 2" id="KW-0238">DNA-binding</keyword>
<dbReference type="CDD" id="cd00084">
    <property type="entry name" value="HMG-box_SF"/>
    <property type="match status" value="1"/>
</dbReference>
<dbReference type="SMART" id="SM00398">
    <property type="entry name" value="HMG"/>
    <property type="match status" value="2"/>
</dbReference>
<evidence type="ECO:0000256" key="1">
    <source>
        <dbReference type="ARBA" id="ARBA00023125"/>
    </source>
</evidence>
<dbReference type="AlphaFoldDB" id="A0ABD3NS05"/>
<comment type="caution">
    <text evidence="5">The sequence shown here is derived from an EMBL/GenBank/DDBJ whole genome shotgun (WGS) entry which is preliminary data.</text>
</comment>
<keyword evidence="6" id="KW-1185">Reference proteome</keyword>
<feature type="DNA-binding region" description="HMG box" evidence="2">
    <location>
        <begin position="266"/>
        <end position="334"/>
    </location>
</feature>
<feature type="compositionally biased region" description="Polar residues" evidence="3">
    <location>
        <begin position="431"/>
        <end position="440"/>
    </location>
</feature>
<dbReference type="GO" id="GO:0005634">
    <property type="term" value="C:nucleus"/>
    <property type="evidence" value="ECO:0007669"/>
    <property type="project" value="UniProtKB-UniRule"/>
</dbReference>
<feature type="DNA-binding region" description="HMG box" evidence="2">
    <location>
        <begin position="176"/>
        <end position="244"/>
    </location>
</feature>
<dbReference type="GO" id="GO:0003677">
    <property type="term" value="F:DNA binding"/>
    <property type="evidence" value="ECO:0007669"/>
    <property type="project" value="UniProtKB-UniRule"/>
</dbReference>
<organism evidence="5 6">
    <name type="scientific">Cyclotella atomus</name>
    <dbReference type="NCBI Taxonomy" id="382360"/>
    <lineage>
        <taxon>Eukaryota</taxon>
        <taxon>Sar</taxon>
        <taxon>Stramenopiles</taxon>
        <taxon>Ochrophyta</taxon>
        <taxon>Bacillariophyta</taxon>
        <taxon>Coscinodiscophyceae</taxon>
        <taxon>Thalassiosirophycidae</taxon>
        <taxon>Stephanodiscales</taxon>
        <taxon>Stephanodiscaceae</taxon>
        <taxon>Cyclotella</taxon>
    </lineage>
</organism>
<evidence type="ECO:0000256" key="2">
    <source>
        <dbReference type="PROSITE-ProRule" id="PRU00267"/>
    </source>
</evidence>
<name>A0ABD3NS05_9STRA</name>
<evidence type="ECO:0000256" key="3">
    <source>
        <dbReference type="SAM" id="MobiDB-lite"/>
    </source>
</evidence>
<protein>
    <recommendedName>
        <fullName evidence="4">HMG box domain-containing protein</fullName>
    </recommendedName>
</protein>
<dbReference type="InterPro" id="IPR009071">
    <property type="entry name" value="HMG_box_dom"/>
</dbReference>
<feature type="region of interest" description="Disordered" evidence="3">
    <location>
        <begin position="345"/>
        <end position="364"/>
    </location>
</feature>
<feature type="region of interest" description="Disordered" evidence="3">
    <location>
        <begin position="431"/>
        <end position="462"/>
    </location>
</feature>
<dbReference type="PANTHER" id="PTHR48112:SF22">
    <property type="entry name" value="MITOCHONDRIAL TRANSCRIPTION FACTOR A, ISOFORM B"/>
    <property type="match status" value="1"/>
</dbReference>